<evidence type="ECO:0000313" key="1">
    <source>
        <dbReference type="EMBL" id="KAK3702088.1"/>
    </source>
</evidence>
<proteinExistence type="predicted"/>
<keyword evidence="2" id="KW-1185">Reference proteome</keyword>
<reference evidence="1" key="1">
    <citation type="journal article" date="2023" name="G3 (Bethesda)">
        <title>A reference genome for the long-term kleptoplast-retaining sea slug Elysia crispata morphotype clarki.</title>
        <authorList>
            <person name="Eastman K.E."/>
            <person name="Pendleton A.L."/>
            <person name="Shaikh M.A."/>
            <person name="Suttiyut T."/>
            <person name="Ogas R."/>
            <person name="Tomko P."/>
            <person name="Gavelis G."/>
            <person name="Widhalm J.R."/>
            <person name="Wisecaver J.H."/>
        </authorList>
    </citation>
    <scope>NUCLEOTIDE SEQUENCE</scope>
    <source>
        <strain evidence="1">ECLA1</strain>
    </source>
</reference>
<gene>
    <name evidence="1" type="ORF">RRG08_010638</name>
</gene>
<comment type="caution">
    <text evidence="1">The sequence shown here is derived from an EMBL/GenBank/DDBJ whole genome shotgun (WGS) entry which is preliminary data.</text>
</comment>
<name>A0AAE0XQY1_9GAST</name>
<organism evidence="1 2">
    <name type="scientific">Elysia crispata</name>
    <name type="common">lettuce slug</name>
    <dbReference type="NCBI Taxonomy" id="231223"/>
    <lineage>
        <taxon>Eukaryota</taxon>
        <taxon>Metazoa</taxon>
        <taxon>Spiralia</taxon>
        <taxon>Lophotrochozoa</taxon>
        <taxon>Mollusca</taxon>
        <taxon>Gastropoda</taxon>
        <taxon>Heterobranchia</taxon>
        <taxon>Euthyneura</taxon>
        <taxon>Panpulmonata</taxon>
        <taxon>Sacoglossa</taxon>
        <taxon>Placobranchoidea</taxon>
        <taxon>Plakobranchidae</taxon>
        <taxon>Elysia</taxon>
    </lineage>
</organism>
<dbReference type="EMBL" id="JAWDGP010007868">
    <property type="protein sequence ID" value="KAK3702088.1"/>
    <property type="molecule type" value="Genomic_DNA"/>
</dbReference>
<dbReference type="AlphaFoldDB" id="A0AAE0XQY1"/>
<sequence>MLFILSDNAKVSVFLSQHAPRSTCLGDVHFSTPVLSRSAESGKLLFIISGLTSEDKTRDFSHSPGLTTSTWSGGDGKLKFSYGYHIQATISLAQEAADR</sequence>
<dbReference type="Proteomes" id="UP001283361">
    <property type="component" value="Unassembled WGS sequence"/>
</dbReference>
<evidence type="ECO:0000313" key="2">
    <source>
        <dbReference type="Proteomes" id="UP001283361"/>
    </source>
</evidence>
<protein>
    <submittedName>
        <fullName evidence="1">Uncharacterized protein</fullName>
    </submittedName>
</protein>
<accession>A0AAE0XQY1</accession>